<dbReference type="PANTHER" id="PTHR31047:SF1">
    <property type="entry name" value="DUF1237 DOMAIN-CONTAINING PROTEIN"/>
    <property type="match status" value="1"/>
</dbReference>
<sequence length="525" mass="58722">MLLARGLAWSGLLSAAWGLATNEALDFVQLEKRTNCPTDYTDYANVSHPPLSEGKYKLGYQRPPAECRTFVSQEVENKIEELKGVIEDPDLFRLFENSYPNTLDTTVKWRGKAKDSDEELTFVITGDIDAMWIRDSASQLHSYLPFLTNATAESDSLASLFRGLINLQARFLIEWPYCNAFQPPLESGLEPVNNSDASANTKVFPDPDNYTVFECKYELDSIASFLQLSADYYEKTNDSQFFSKYQWTDAVQTLMTVVGEQTYPTYNEDGSIVIAPYTFSAFTNRGTETLNNNAYGNPAAGGTGLVRSAFRPSDDACIYELFVPANMMLAANLERVIPIAKAIKAPQCLIDMMSKRAKLIRDGITKHAVTSEGYFAFEIDGFGSINAMDDTGVPSLLSAPYLGFLERDDKTYQTTRKRILSTSNPYFMKGPVISSISSPHIGPGWGWPMSTITQILTSDDDEEIKDCLRTLVSSTNGLGLIHESIFTFNEEAFTRPWFAWVNGLFGEAILDLYQRKPELLKTSFQ</sequence>
<keyword evidence="3" id="KW-1185">Reference proteome</keyword>
<dbReference type="OrthoDB" id="7771656at2759"/>
<dbReference type="EMBL" id="KN847322">
    <property type="protein sequence ID" value="KIW51348.1"/>
    <property type="molecule type" value="Genomic_DNA"/>
</dbReference>
<evidence type="ECO:0000313" key="2">
    <source>
        <dbReference type="EMBL" id="KIW51348.1"/>
    </source>
</evidence>
<dbReference type="STRING" id="348802.A0A0D2E7B5"/>
<dbReference type="SUPFAM" id="SSF48208">
    <property type="entry name" value="Six-hairpin glycosidases"/>
    <property type="match status" value="1"/>
</dbReference>
<dbReference type="HOGENOM" id="CLU_023537_2_1_1"/>
<feature type="chain" id="PRO_5002256465" description="Metal-independent alpha-mannosidase" evidence="1">
    <location>
        <begin position="19"/>
        <end position="525"/>
    </location>
</feature>
<keyword evidence="1" id="KW-0732">Signal</keyword>
<dbReference type="InterPro" id="IPR008313">
    <property type="entry name" value="GH125"/>
</dbReference>
<proteinExistence type="predicted"/>
<dbReference type="SMART" id="SM01149">
    <property type="entry name" value="DUF1237"/>
    <property type="match status" value="1"/>
</dbReference>
<gene>
    <name evidence="2" type="ORF">PV05_10081</name>
</gene>
<reference evidence="2 3" key="1">
    <citation type="submission" date="2015-01" db="EMBL/GenBank/DDBJ databases">
        <title>The Genome Sequence of Exophiala xenobiotica CBS118157.</title>
        <authorList>
            <consortium name="The Broad Institute Genomics Platform"/>
            <person name="Cuomo C."/>
            <person name="de Hoog S."/>
            <person name="Gorbushina A."/>
            <person name="Stielow B."/>
            <person name="Teixiera M."/>
            <person name="Abouelleil A."/>
            <person name="Chapman S.B."/>
            <person name="Priest M."/>
            <person name="Young S.K."/>
            <person name="Wortman J."/>
            <person name="Nusbaum C."/>
            <person name="Birren B."/>
        </authorList>
    </citation>
    <scope>NUCLEOTIDE SEQUENCE [LARGE SCALE GENOMIC DNA]</scope>
    <source>
        <strain evidence="2 3">CBS 118157</strain>
    </source>
</reference>
<accession>A0A0D2E7B5</accession>
<organism evidence="2 3">
    <name type="scientific">Exophiala xenobiotica</name>
    <dbReference type="NCBI Taxonomy" id="348802"/>
    <lineage>
        <taxon>Eukaryota</taxon>
        <taxon>Fungi</taxon>
        <taxon>Dikarya</taxon>
        <taxon>Ascomycota</taxon>
        <taxon>Pezizomycotina</taxon>
        <taxon>Eurotiomycetes</taxon>
        <taxon>Chaetothyriomycetidae</taxon>
        <taxon>Chaetothyriales</taxon>
        <taxon>Herpotrichiellaceae</taxon>
        <taxon>Exophiala</taxon>
    </lineage>
</organism>
<dbReference type="InterPro" id="IPR012341">
    <property type="entry name" value="6hp_glycosidase-like_sf"/>
</dbReference>
<dbReference type="Gene3D" id="1.50.10.10">
    <property type="match status" value="1"/>
</dbReference>
<dbReference type="AlphaFoldDB" id="A0A0D2E7B5"/>
<dbReference type="PIRSF" id="PIRSF028846">
    <property type="entry name" value="UCP028846"/>
    <property type="match status" value="1"/>
</dbReference>
<name>A0A0D2E7B5_9EURO</name>
<feature type="signal peptide" evidence="1">
    <location>
        <begin position="1"/>
        <end position="18"/>
    </location>
</feature>
<evidence type="ECO:0000313" key="3">
    <source>
        <dbReference type="Proteomes" id="UP000054342"/>
    </source>
</evidence>
<dbReference type="GO" id="GO:0005975">
    <property type="term" value="P:carbohydrate metabolic process"/>
    <property type="evidence" value="ECO:0007669"/>
    <property type="project" value="InterPro"/>
</dbReference>
<dbReference type="Proteomes" id="UP000054342">
    <property type="component" value="Unassembled WGS sequence"/>
</dbReference>
<evidence type="ECO:0000256" key="1">
    <source>
        <dbReference type="SAM" id="SignalP"/>
    </source>
</evidence>
<dbReference type="PANTHER" id="PTHR31047">
    <property type="entry name" value="MEIOTICALLY UP-REGULATED GENE 157 PROTEIN"/>
    <property type="match status" value="1"/>
</dbReference>
<dbReference type="GO" id="GO:0003824">
    <property type="term" value="F:catalytic activity"/>
    <property type="evidence" value="ECO:0007669"/>
    <property type="project" value="UniProtKB-ARBA"/>
</dbReference>
<dbReference type="InterPro" id="IPR008928">
    <property type="entry name" value="6-hairpin_glycosidase_sf"/>
</dbReference>
<dbReference type="RefSeq" id="XP_013311932.1">
    <property type="nucleotide sequence ID" value="XM_013456478.1"/>
</dbReference>
<dbReference type="Pfam" id="PF06824">
    <property type="entry name" value="Glyco_hydro_125"/>
    <property type="match status" value="1"/>
</dbReference>
<protein>
    <recommendedName>
        <fullName evidence="4">Metal-independent alpha-mannosidase</fullName>
    </recommendedName>
</protein>
<evidence type="ECO:0008006" key="4">
    <source>
        <dbReference type="Google" id="ProtNLM"/>
    </source>
</evidence>
<dbReference type="GeneID" id="25331989"/>